<comment type="subcellular location">
    <subcellularLocation>
        <location evidence="1">Cell membrane</location>
        <topology evidence="1">Multi-pass membrane protein</topology>
    </subcellularLocation>
</comment>
<feature type="transmembrane region" description="Helical" evidence="6">
    <location>
        <begin position="172"/>
        <end position="193"/>
    </location>
</feature>
<keyword evidence="2" id="KW-1003">Cell membrane</keyword>
<evidence type="ECO:0000256" key="2">
    <source>
        <dbReference type="ARBA" id="ARBA00022475"/>
    </source>
</evidence>
<proteinExistence type="predicted"/>
<protein>
    <recommendedName>
        <fullName evidence="7">RDD domain-containing protein</fullName>
    </recommendedName>
</protein>
<dbReference type="PANTHER" id="PTHR36115:SF6">
    <property type="entry name" value="PROLINE-RICH ANTIGEN HOMOLOG"/>
    <property type="match status" value="1"/>
</dbReference>
<evidence type="ECO:0000259" key="7">
    <source>
        <dbReference type="Pfam" id="PF06271"/>
    </source>
</evidence>
<dbReference type="RefSeq" id="WP_161049038.1">
    <property type="nucleotide sequence ID" value="NZ_WWCR01000002.1"/>
</dbReference>
<evidence type="ECO:0000313" key="8">
    <source>
        <dbReference type="EMBL" id="MYM71293.1"/>
    </source>
</evidence>
<dbReference type="InterPro" id="IPR051791">
    <property type="entry name" value="Pra-immunoreactive"/>
</dbReference>
<name>A0A7X4GX12_9BURK</name>
<feature type="transmembrane region" description="Helical" evidence="6">
    <location>
        <begin position="230"/>
        <end position="249"/>
    </location>
</feature>
<evidence type="ECO:0000256" key="3">
    <source>
        <dbReference type="ARBA" id="ARBA00022692"/>
    </source>
</evidence>
<dbReference type="Pfam" id="PF06271">
    <property type="entry name" value="RDD"/>
    <property type="match status" value="1"/>
</dbReference>
<evidence type="ECO:0000256" key="1">
    <source>
        <dbReference type="ARBA" id="ARBA00004651"/>
    </source>
</evidence>
<organism evidence="8 9">
    <name type="scientific">Duganella margarita</name>
    <dbReference type="NCBI Taxonomy" id="2692170"/>
    <lineage>
        <taxon>Bacteria</taxon>
        <taxon>Pseudomonadati</taxon>
        <taxon>Pseudomonadota</taxon>
        <taxon>Betaproteobacteria</taxon>
        <taxon>Burkholderiales</taxon>
        <taxon>Oxalobacteraceae</taxon>
        <taxon>Telluria group</taxon>
        <taxon>Duganella</taxon>
    </lineage>
</organism>
<keyword evidence="5 6" id="KW-0472">Membrane</keyword>
<keyword evidence="4 6" id="KW-1133">Transmembrane helix</keyword>
<sequence>MDQPDYSKYSEPELRQIRKHIDADRYPERVAEIEARLAELAAAPREIPTVEEGPALPATVAGVWRRIGAFLIDSLILALIGVIIGACLRDQLMGLGPWGRVLGFVISTCYFGVPQSRIGGGQSLGMRILGLRVIRPDGAPLGLGAAALRAAIFCLAYFLSGLPAAFTSLNGWVASGLSMLLFGVSFCVFYLLLFNRKTRQSLHDLAVGAFVVRATRGPLALPAAHIWRGHAAVVAASLVAFCVAGVWMARPGATDTALGGMLRVQHVVIELPGVTGATVMVSANLGDGGGFNLLNINAIVDASTPDREALARRIAKLALKNYANAKQMKTVTVTITSGFDIGIAQFWQSQNYTHTPQEWRVAGLP</sequence>
<dbReference type="PANTHER" id="PTHR36115">
    <property type="entry name" value="PROLINE-RICH ANTIGEN HOMOLOG-RELATED"/>
    <property type="match status" value="1"/>
</dbReference>
<reference evidence="8 9" key="1">
    <citation type="submission" date="2019-12" db="EMBL/GenBank/DDBJ databases">
        <title>Novel species isolated from a subtropical stream in China.</title>
        <authorList>
            <person name="Lu H."/>
        </authorList>
    </citation>
    <scope>NUCLEOTIDE SEQUENCE [LARGE SCALE GENOMIC DNA]</scope>
    <source>
        <strain evidence="8 9">FT134W</strain>
    </source>
</reference>
<keyword evidence="3 6" id="KW-0812">Transmembrane</keyword>
<feature type="transmembrane region" description="Helical" evidence="6">
    <location>
        <begin position="141"/>
        <end position="160"/>
    </location>
</feature>
<dbReference type="GO" id="GO:0005886">
    <property type="term" value="C:plasma membrane"/>
    <property type="evidence" value="ECO:0007669"/>
    <property type="project" value="UniProtKB-SubCell"/>
</dbReference>
<dbReference type="InterPro" id="IPR010432">
    <property type="entry name" value="RDD"/>
</dbReference>
<gene>
    <name evidence="8" type="ORF">GTP56_03670</name>
</gene>
<dbReference type="AlphaFoldDB" id="A0A7X4GX12"/>
<dbReference type="EMBL" id="WWCR01000002">
    <property type="protein sequence ID" value="MYM71293.1"/>
    <property type="molecule type" value="Genomic_DNA"/>
</dbReference>
<evidence type="ECO:0000256" key="6">
    <source>
        <dbReference type="SAM" id="Phobius"/>
    </source>
</evidence>
<evidence type="ECO:0000256" key="5">
    <source>
        <dbReference type="ARBA" id="ARBA00023136"/>
    </source>
</evidence>
<dbReference type="Proteomes" id="UP000469734">
    <property type="component" value="Unassembled WGS sequence"/>
</dbReference>
<evidence type="ECO:0000313" key="9">
    <source>
        <dbReference type="Proteomes" id="UP000469734"/>
    </source>
</evidence>
<feature type="domain" description="RDD" evidence="7">
    <location>
        <begin position="60"/>
        <end position="207"/>
    </location>
</feature>
<accession>A0A7X4GX12</accession>
<comment type="caution">
    <text evidence="8">The sequence shown here is derived from an EMBL/GenBank/DDBJ whole genome shotgun (WGS) entry which is preliminary data.</text>
</comment>
<evidence type="ECO:0000256" key="4">
    <source>
        <dbReference type="ARBA" id="ARBA00022989"/>
    </source>
</evidence>
<feature type="transmembrane region" description="Helical" evidence="6">
    <location>
        <begin position="67"/>
        <end position="88"/>
    </location>
</feature>